<dbReference type="GO" id="GO:0004040">
    <property type="term" value="F:amidase activity"/>
    <property type="evidence" value="ECO:0007669"/>
    <property type="project" value="InterPro"/>
</dbReference>
<dbReference type="Proteomes" id="UP000245370">
    <property type="component" value="Unassembled WGS sequence"/>
</dbReference>
<keyword evidence="6" id="KW-0732">Signal</keyword>
<dbReference type="InterPro" id="IPR018392">
    <property type="entry name" value="LysM"/>
</dbReference>
<keyword evidence="2" id="KW-0081">Bacteriolytic enzyme</keyword>
<reference evidence="8 9" key="1">
    <citation type="submission" date="2018-05" db="EMBL/GenBank/DDBJ databases">
        <title>Brumimicrobium oceani sp. nov., isolated from coastal sediment.</title>
        <authorList>
            <person name="Kou Y."/>
        </authorList>
    </citation>
    <scope>NUCLEOTIDE SEQUENCE [LARGE SCALE GENOMIC DNA]</scope>
    <source>
        <strain evidence="8 9">C305</strain>
    </source>
</reference>
<dbReference type="PANTHER" id="PTHR33308">
    <property type="entry name" value="PEPTIDOGLYCAN HYDROLASE FLGJ"/>
    <property type="match status" value="1"/>
</dbReference>
<dbReference type="GO" id="GO:0031640">
    <property type="term" value="P:killing of cells of another organism"/>
    <property type="evidence" value="ECO:0007669"/>
    <property type="project" value="UniProtKB-KW"/>
</dbReference>
<evidence type="ECO:0000256" key="1">
    <source>
        <dbReference type="ARBA" id="ARBA00022529"/>
    </source>
</evidence>
<comment type="caution">
    <text evidence="8">The sequence shown here is derived from an EMBL/GenBank/DDBJ whole genome shotgun (WGS) entry which is preliminary data.</text>
</comment>
<evidence type="ECO:0000256" key="6">
    <source>
        <dbReference type="SAM" id="SignalP"/>
    </source>
</evidence>
<dbReference type="CDD" id="cd00118">
    <property type="entry name" value="LysM"/>
    <property type="match status" value="1"/>
</dbReference>
<dbReference type="GO" id="GO:0042742">
    <property type="term" value="P:defense response to bacterium"/>
    <property type="evidence" value="ECO:0007669"/>
    <property type="project" value="UniProtKB-KW"/>
</dbReference>
<keyword evidence="1" id="KW-0929">Antimicrobial</keyword>
<dbReference type="SMART" id="SM00047">
    <property type="entry name" value="LYZ2"/>
    <property type="match status" value="1"/>
</dbReference>
<organism evidence="8 9">
    <name type="scientific">Brumimicrobium oceani</name>
    <dbReference type="NCBI Taxonomy" id="2100725"/>
    <lineage>
        <taxon>Bacteria</taxon>
        <taxon>Pseudomonadati</taxon>
        <taxon>Bacteroidota</taxon>
        <taxon>Flavobacteriia</taxon>
        <taxon>Flavobacteriales</taxon>
        <taxon>Crocinitomicaceae</taxon>
        <taxon>Brumimicrobium</taxon>
    </lineage>
</organism>
<reference evidence="8 9" key="2">
    <citation type="submission" date="2018-05" db="EMBL/GenBank/DDBJ databases">
        <authorList>
            <person name="Lanie J.A."/>
            <person name="Ng W.-L."/>
            <person name="Kazmierczak K.M."/>
            <person name="Andrzejewski T.M."/>
            <person name="Davidsen T.M."/>
            <person name="Wayne K.J."/>
            <person name="Tettelin H."/>
            <person name="Glass J.I."/>
            <person name="Rusch D."/>
            <person name="Podicherti R."/>
            <person name="Tsui H.-C.T."/>
            <person name="Winkler M.E."/>
        </authorList>
    </citation>
    <scope>NUCLEOTIDE SEQUENCE [LARGE SCALE GENOMIC DNA]</scope>
    <source>
        <strain evidence="8 9">C305</strain>
    </source>
</reference>
<feature type="domain" description="LysM" evidence="7">
    <location>
        <begin position="227"/>
        <end position="272"/>
    </location>
</feature>
<dbReference type="RefSeq" id="WP_109358892.1">
    <property type="nucleotide sequence ID" value="NZ_QFRJ01000003.1"/>
</dbReference>
<evidence type="ECO:0000256" key="2">
    <source>
        <dbReference type="ARBA" id="ARBA00022638"/>
    </source>
</evidence>
<keyword evidence="9" id="KW-1185">Reference proteome</keyword>
<feature type="chain" id="PRO_5015626499" description="Peptidoglycan hydrolase" evidence="6">
    <location>
        <begin position="20"/>
        <end position="328"/>
    </location>
</feature>
<sequence length="328" mass="37654">MTKLLALTSVLFFSFLAFSNDSKISLEKYIDTWKDVAINQMLTHGIPASITLSQGILESGFGNSALAVQANNHFGIKCHDWKGETFLKDDDKKNECFRKYDDAAQSYQDHSLFLTTRSRYSFLFELDITDYKSWAKGLKEAGYATNPQYPKRLIDIIERYELHQYDVLGANDYLADNQSQTQSEGNETVTPKETKVSKGKKTIKNGISAQKSESTKRKVYTNSNRTKYVIAGKHDTFYLIAKEYGFSLRQMNRWNDFPPNKDVLSEGDKVYIMRKRKRIDNAEVEQKIGQMNNLWELSQDLGVQLKSLLEFNTENKPNVAMTKAFSIE</sequence>
<dbReference type="OrthoDB" id="977752at2"/>
<keyword evidence="3" id="KW-0378">Hydrolase</keyword>
<dbReference type="InterPro" id="IPR051056">
    <property type="entry name" value="Glycosyl_Hydrolase_73"/>
</dbReference>
<dbReference type="Pfam" id="PF01832">
    <property type="entry name" value="Glucosaminidase"/>
    <property type="match status" value="1"/>
</dbReference>
<feature type="signal peptide" evidence="6">
    <location>
        <begin position="1"/>
        <end position="19"/>
    </location>
</feature>
<evidence type="ECO:0000256" key="3">
    <source>
        <dbReference type="ARBA" id="ARBA00022801"/>
    </source>
</evidence>
<dbReference type="Gene3D" id="1.10.530.10">
    <property type="match status" value="1"/>
</dbReference>
<evidence type="ECO:0000313" key="9">
    <source>
        <dbReference type="Proteomes" id="UP000245370"/>
    </source>
</evidence>
<dbReference type="InterPro" id="IPR002901">
    <property type="entry name" value="MGlyc_endo_b_GlcNAc-like_dom"/>
</dbReference>
<dbReference type="InterPro" id="IPR036779">
    <property type="entry name" value="LysM_dom_sf"/>
</dbReference>
<evidence type="ECO:0000256" key="4">
    <source>
        <dbReference type="ARBA" id="ARBA00032108"/>
    </source>
</evidence>
<accession>A0A2U2XE83</accession>
<dbReference type="PANTHER" id="PTHR33308:SF9">
    <property type="entry name" value="PEPTIDOGLYCAN HYDROLASE FLGJ"/>
    <property type="match status" value="1"/>
</dbReference>
<feature type="compositionally biased region" description="Polar residues" evidence="5">
    <location>
        <begin position="179"/>
        <end position="189"/>
    </location>
</feature>
<protein>
    <recommendedName>
        <fullName evidence="4">Peptidoglycan hydrolase</fullName>
    </recommendedName>
</protein>
<name>A0A2U2XE83_9FLAO</name>
<dbReference type="SUPFAM" id="SSF54106">
    <property type="entry name" value="LysM domain"/>
    <property type="match status" value="1"/>
</dbReference>
<dbReference type="EMBL" id="QFRJ01000003">
    <property type="protein sequence ID" value="PWH86083.1"/>
    <property type="molecule type" value="Genomic_DNA"/>
</dbReference>
<dbReference type="PROSITE" id="PS51782">
    <property type="entry name" value="LYSM"/>
    <property type="match status" value="1"/>
</dbReference>
<dbReference type="AlphaFoldDB" id="A0A2U2XE83"/>
<evidence type="ECO:0000256" key="5">
    <source>
        <dbReference type="SAM" id="MobiDB-lite"/>
    </source>
</evidence>
<evidence type="ECO:0000259" key="7">
    <source>
        <dbReference type="PROSITE" id="PS51782"/>
    </source>
</evidence>
<feature type="region of interest" description="Disordered" evidence="5">
    <location>
        <begin position="179"/>
        <end position="214"/>
    </location>
</feature>
<evidence type="ECO:0000313" key="8">
    <source>
        <dbReference type="EMBL" id="PWH86083.1"/>
    </source>
</evidence>
<gene>
    <name evidence="8" type="ORF">DIT68_05875</name>
</gene>
<proteinExistence type="predicted"/>